<proteinExistence type="predicted"/>
<evidence type="ECO:0000313" key="2">
    <source>
        <dbReference type="Proteomes" id="UP000433928"/>
    </source>
</evidence>
<dbReference type="EMBL" id="WCUG01000324">
    <property type="protein sequence ID" value="KAB4155451.1"/>
    <property type="molecule type" value="Genomic_DNA"/>
</dbReference>
<name>A0A6I0K6E4_BACUN</name>
<protein>
    <recommendedName>
        <fullName evidence="3">Peptidase S24/S26A/S26B/S26C domain-containing protein</fullName>
    </recommendedName>
</protein>
<gene>
    <name evidence="1" type="ORF">GAQ59_24790</name>
</gene>
<evidence type="ECO:0008006" key="3">
    <source>
        <dbReference type="Google" id="ProtNLM"/>
    </source>
</evidence>
<feature type="non-terminal residue" evidence="1">
    <location>
        <position position="61"/>
    </location>
</feature>
<dbReference type="Proteomes" id="UP000433928">
    <property type="component" value="Unassembled WGS sequence"/>
</dbReference>
<accession>A0A6I0K6E4</accession>
<dbReference type="AlphaFoldDB" id="A0A6I0K6E4"/>
<sequence length="61" mass="6927">MIDNGRKRIIPNEVLLPEVARLISEGHTVTLTVRGNSMNPFLVDRRDRIVLGPFTDNDLQL</sequence>
<evidence type="ECO:0000313" key="1">
    <source>
        <dbReference type="EMBL" id="KAB4155451.1"/>
    </source>
</evidence>
<comment type="caution">
    <text evidence="1">The sequence shown here is derived from an EMBL/GenBank/DDBJ whole genome shotgun (WGS) entry which is preliminary data.</text>
</comment>
<reference evidence="1 2" key="1">
    <citation type="journal article" date="2019" name="Nat. Med.">
        <title>A library of human gut bacterial isolates paired with longitudinal multiomics data enables mechanistic microbiome research.</title>
        <authorList>
            <person name="Poyet M."/>
            <person name="Groussin M."/>
            <person name="Gibbons S.M."/>
            <person name="Avila-Pacheco J."/>
            <person name="Jiang X."/>
            <person name="Kearney S.M."/>
            <person name="Perrotta A.R."/>
            <person name="Berdy B."/>
            <person name="Zhao S."/>
            <person name="Lieberman T.D."/>
            <person name="Swanson P.K."/>
            <person name="Smith M."/>
            <person name="Roesemann S."/>
            <person name="Alexander J.E."/>
            <person name="Rich S.A."/>
            <person name="Livny J."/>
            <person name="Vlamakis H."/>
            <person name="Clish C."/>
            <person name="Bullock K."/>
            <person name="Deik A."/>
            <person name="Scott J."/>
            <person name="Pierce K.A."/>
            <person name="Xavier R.J."/>
            <person name="Alm E.J."/>
        </authorList>
    </citation>
    <scope>NUCLEOTIDE SEQUENCE [LARGE SCALE GENOMIC DNA]</scope>
    <source>
        <strain evidence="1 2">BIOML-A27</strain>
    </source>
</reference>
<organism evidence="1 2">
    <name type="scientific">Bacteroides uniformis</name>
    <dbReference type="NCBI Taxonomy" id="820"/>
    <lineage>
        <taxon>Bacteria</taxon>
        <taxon>Pseudomonadati</taxon>
        <taxon>Bacteroidota</taxon>
        <taxon>Bacteroidia</taxon>
        <taxon>Bacteroidales</taxon>
        <taxon>Bacteroidaceae</taxon>
        <taxon>Bacteroides</taxon>
    </lineage>
</organism>